<keyword evidence="6 7" id="KW-0949">S-adenosyl-L-methionine</keyword>
<gene>
    <name evidence="7" type="primary">pcm</name>
    <name evidence="8" type="ORF">Bxe_C1354</name>
</gene>
<dbReference type="KEGG" id="bxe:Bxe_C1354"/>
<organism evidence="8 9">
    <name type="scientific">Paraburkholderia xenovorans (strain LB400)</name>
    <dbReference type="NCBI Taxonomy" id="266265"/>
    <lineage>
        <taxon>Bacteria</taxon>
        <taxon>Pseudomonadati</taxon>
        <taxon>Pseudomonadota</taxon>
        <taxon>Betaproteobacteria</taxon>
        <taxon>Burkholderiales</taxon>
        <taxon>Burkholderiaceae</taxon>
        <taxon>Paraburkholderia</taxon>
    </lineage>
</organism>
<comment type="subcellular location">
    <subcellularLocation>
        <location evidence="1 7">Cytoplasm</location>
    </subcellularLocation>
</comment>
<evidence type="ECO:0000313" key="9">
    <source>
        <dbReference type="Proteomes" id="UP000001817"/>
    </source>
</evidence>
<dbReference type="GO" id="GO:0030091">
    <property type="term" value="P:protein repair"/>
    <property type="evidence" value="ECO:0007669"/>
    <property type="project" value="UniProtKB-UniRule"/>
</dbReference>
<comment type="function">
    <text evidence="7">Catalyzes the methyl esterification of L-isoaspartyl residues in peptides and proteins that result from spontaneous decomposition of normal L-aspartyl and L-asparaginyl residues. It plays a role in the repair and/or degradation of damaged proteins.</text>
</comment>
<evidence type="ECO:0000313" key="8">
    <source>
        <dbReference type="EMBL" id="ABE37204.1"/>
    </source>
</evidence>
<dbReference type="KEGG" id="bxb:DR64_8454"/>
<accession>Q13FD5</accession>
<sequence>MTDFTEARERMVERQIARRGVVNPHVLAAMRRVPREEFVAADLREFAYEDTPLPIGNEQTISQPAIVAAMIDAAEVSPGERILDVGTGSGYAAAVAAAIAQHVDSIERHAGLVATAREVLRRLQISNVTIHLGDGTVGLAEHAPYDAIIAAAGGPHVPDAWRRQLAVGGRIVMPVGRDPHHQRLIKLVRRSEQDYDESWLGEVRFVPLVGEDAWPSMDGGARRAGSGFCRGRLRAIARAVGVGCE</sequence>
<feature type="active site" evidence="7">
    <location>
        <position position="62"/>
    </location>
</feature>
<dbReference type="SUPFAM" id="SSF53335">
    <property type="entry name" value="S-adenosyl-L-methionine-dependent methyltransferases"/>
    <property type="match status" value="1"/>
</dbReference>
<dbReference type="STRING" id="266265.Bxe_C1354"/>
<dbReference type="GO" id="GO:0005737">
    <property type="term" value="C:cytoplasm"/>
    <property type="evidence" value="ECO:0007669"/>
    <property type="project" value="UniProtKB-SubCell"/>
</dbReference>
<dbReference type="NCBIfam" id="TIGR00080">
    <property type="entry name" value="pimt"/>
    <property type="match status" value="1"/>
</dbReference>
<dbReference type="NCBIfam" id="NF001453">
    <property type="entry name" value="PRK00312.1"/>
    <property type="match status" value="1"/>
</dbReference>
<dbReference type="GO" id="GO:0032259">
    <property type="term" value="P:methylation"/>
    <property type="evidence" value="ECO:0007669"/>
    <property type="project" value="UniProtKB-KW"/>
</dbReference>
<dbReference type="Proteomes" id="UP000001817">
    <property type="component" value="Chromosome 3"/>
</dbReference>
<evidence type="ECO:0000256" key="2">
    <source>
        <dbReference type="ARBA" id="ARBA00005369"/>
    </source>
</evidence>
<proteinExistence type="inferred from homology"/>
<dbReference type="PANTHER" id="PTHR11579:SF0">
    <property type="entry name" value="PROTEIN-L-ISOASPARTATE(D-ASPARTATE) O-METHYLTRANSFERASE"/>
    <property type="match status" value="1"/>
</dbReference>
<evidence type="ECO:0000256" key="7">
    <source>
        <dbReference type="HAMAP-Rule" id="MF_00090"/>
    </source>
</evidence>
<comment type="catalytic activity">
    <reaction evidence="7">
        <text>[protein]-L-isoaspartate + S-adenosyl-L-methionine = [protein]-L-isoaspartate alpha-methyl ester + S-adenosyl-L-homocysteine</text>
        <dbReference type="Rhea" id="RHEA:12705"/>
        <dbReference type="Rhea" id="RHEA-COMP:12143"/>
        <dbReference type="Rhea" id="RHEA-COMP:12144"/>
        <dbReference type="ChEBI" id="CHEBI:57856"/>
        <dbReference type="ChEBI" id="CHEBI:59789"/>
        <dbReference type="ChEBI" id="CHEBI:90596"/>
        <dbReference type="ChEBI" id="CHEBI:90598"/>
        <dbReference type="EC" id="2.1.1.77"/>
    </reaction>
</comment>
<dbReference type="InterPro" id="IPR029063">
    <property type="entry name" value="SAM-dependent_MTases_sf"/>
</dbReference>
<keyword evidence="9" id="KW-1185">Reference proteome</keyword>
<protein>
    <recommendedName>
        <fullName evidence="7">Protein-L-isoaspartate O-methyltransferase</fullName>
        <ecNumber evidence="7">2.1.1.77</ecNumber>
    </recommendedName>
    <alternativeName>
        <fullName evidence="7">L-isoaspartyl protein carboxyl methyltransferase</fullName>
    </alternativeName>
    <alternativeName>
        <fullName evidence="7">Protein L-isoaspartyl methyltransferase</fullName>
    </alternativeName>
    <alternativeName>
        <fullName evidence="7">Protein-beta-aspartate methyltransferase</fullName>
        <shortName evidence="7">PIMT</shortName>
    </alternativeName>
</protein>
<evidence type="ECO:0000256" key="3">
    <source>
        <dbReference type="ARBA" id="ARBA00022490"/>
    </source>
</evidence>
<dbReference type="EC" id="2.1.1.77" evidence="7"/>
<name>Q13FD5_PARXL</name>
<dbReference type="AlphaFoldDB" id="Q13FD5"/>
<dbReference type="PANTHER" id="PTHR11579">
    <property type="entry name" value="PROTEIN-L-ISOASPARTATE O-METHYLTRANSFERASE"/>
    <property type="match status" value="1"/>
</dbReference>
<dbReference type="EMBL" id="CP000272">
    <property type="protein sequence ID" value="ABE37204.1"/>
    <property type="molecule type" value="Genomic_DNA"/>
</dbReference>
<keyword evidence="3 7" id="KW-0963">Cytoplasm</keyword>
<dbReference type="InterPro" id="IPR000682">
    <property type="entry name" value="PCMT"/>
</dbReference>
<evidence type="ECO:0000256" key="5">
    <source>
        <dbReference type="ARBA" id="ARBA00022679"/>
    </source>
</evidence>
<dbReference type="OrthoDB" id="9810066at2"/>
<evidence type="ECO:0000256" key="6">
    <source>
        <dbReference type="ARBA" id="ARBA00022691"/>
    </source>
</evidence>
<dbReference type="FunFam" id="3.40.50.150:FF:000010">
    <property type="entry name" value="Protein-L-isoaspartate O-methyltransferase"/>
    <property type="match status" value="1"/>
</dbReference>
<dbReference type="CDD" id="cd02440">
    <property type="entry name" value="AdoMet_MTases"/>
    <property type="match status" value="1"/>
</dbReference>
<dbReference type="Pfam" id="PF01135">
    <property type="entry name" value="PCMT"/>
    <property type="match status" value="1"/>
</dbReference>
<comment type="similarity">
    <text evidence="2 7">Belongs to the methyltransferase superfamily. L-isoaspartyl/D-aspartyl protein methyltransferase family.</text>
</comment>
<dbReference type="GO" id="GO:0004719">
    <property type="term" value="F:protein-L-isoaspartate (D-aspartate) O-methyltransferase activity"/>
    <property type="evidence" value="ECO:0007669"/>
    <property type="project" value="UniProtKB-UniRule"/>
</dbReference>
<dbReference type="HAMAP" id="MF_00090">
    <property type="entry name" value="PIMT"/>
    <property type="match status" value="1"/>
</dbReference>
<evidence type="ECO:0000256" key="4">
    <source>
        <dbReference type="ARBA" id="ARBA00022603"/>
    </source>
</evidence>
<keyword evidence="4 7" id="KW-0489">Methyltransferase</keyword>
<dbReference type="RefSeq" id="WP_011494430.1">
    <property type="nucleotide sequence ID" value="NC_007953.1"/>
</dbReference>
<evidence type="ECO:0000256" key="1">
    <source>
        <dbReference type="ARBA" id="ARBA00004496"/>
    </source>
</evidence>
<dbReference type="Gene3D" id="3.40.50.150">
    <property type="entry name" value="Vaccinia Virus protein VP39"/>
    <property type="match status" value="1"/>
</dbReference>
<keyword evidence="5 7" id="KW-0808">Transferase</keyword>
<reference evidence="8 9" key="1">
    <citation type="journal article" date="2006" name="Proc. Natl. Acad. Sci. U.S.A.">
        <title>Burkholderia xenovorans LB400 harbors a multi-replicon, 9.73-Mbp genome shaped for versatility.</title>
        <authorList>
            <person name="Chain P.S."/>
            <person name="Denef V.J."/>
            <person name="Konstantinidis K.T."/>
            <person name="Vergez L.M."/>
            <person name="Agullo L."/>
            <person name="Reyes V.L."/>
            <person name="Hauser L."/>
            <person name="Cordova M."/>
            <person name="Gomez L."/>
            <person name="Gonzalez M."/>
            <person name="Land M."/>
            <person name="Lao V."/>
            <person name="Larimer F."/>
            <person name="LiPuma J.J."/>
            <person name="Mahenthiralingam E."/>
            <person name="Malfatti S.A."/>
            <person name="Marx C.J."/>
            <person name="Parnell J.J."/>
            <person name="Ramette A."/>
            <person name="Richardson P."/>
            <person name="Seeger M."/>
            <person name="Smith D."/>
            <person name="Spilker T."/>
            <person name="Sul W.J."/>
            <person name="Tsoi T.V."/>
            <person name="Ulrich L.E."/>
            <person name="Zhulin I.B."/>
            <person name="Tiedje J.M."/>
        </authorList>
    </citation>
    <scope>NUCLEOTIDE SEQUENCE [LARGE SCALE GENOMIC DNA]</scope>
    <source>
        <strain evidence="8 9">LB400</strain>
    </source>
</reference>
<dbReference type="eggNOG" id="COG2518">
    <property type="taxonomic scope" value="Bacteria"/>
</dbReference>
<dbReference type="PROSITE" id="PS01279">
    <property type="entry name" value="PCMT"/>
    <property type="match status" value="1"/>
</dbReference>